<dbReference type="EMBL" id="JADIMO010000074">
    <property type="protein sequence ID" value="MBO8445219.1"/>
    <property type="molecule type" value="Genomic_DNA"/>
</dbReference>
<name>A0A9D9ECE6_9BACT</name>
<proteinExistence type="predicted"/>
<sequence length="301" mass="33888">MLLRKRTAKTEAPSDAGGTLALALVEFSADWEQTLHNLSRLDLLIEHLYRDLPEKYPSFYPDVLVLPEFFSTGFTMNPDCAEFPDASPTLSWMTRTAGLYDCAVAGSIPVHLPDGERANRFYFVGQDGIIAQYDKRHLFLGGEDGNYTPGSQRVVFEYKGWRIMPGICFDLRFPVWMRNNPAEPYDLYLNVANWPSARKKVAEVLAEARAIENVCHVAFCNRSGKDLLLEYGGGSVVLNHRGRQKSADLDIDGTLVACASLDKAEMLRYRTSFPMLQSADEFLLQEPRPGAFLGGLRRRHE</sequence>
<dbReference type="AlphaFoldDB" id="A0A9D9ECE6"/>
<evidence type="ECO:0000259" key="1">
    <source>
        <dbReference type="PROSITE" id="PS50263"/>
    </source>
</evidence>
<dbReference type="PROSITE" id="PS50263">
    <property type="entry name" value="CN_HYDROLASE"/>
    <property type="match status" value="1"/>
</dbReference>
<accession>A0A9D9ECE6</accession>
<dbReference type="Gene3D" id="3.60.110.10">
    <property type="entry name" value="Carbon-nitrogen hydrolase"/>
    <property type="match status" value="1"/>
</dbReference>
<feature type="domain" description="CN hydrolase" evidence="1">
    <location>
        <begin position="20"/>
        <end position="263"/>
    </location>
</feature>
<dbReference type="InterPro" id="IPR036526">
    <property type="entry name" value="C-N_Hydrolase_sf"/>
</dbReference>
<dbReference type="Proteomes" id="UP000823619">
    <property type="component" value="Unassembled WGS sequence"/>
</dbReference>
<dbReference type="PANTHER" id="PTHR47799">
    <property type="entry name" value="OMEGA-AMIDASE YAFV"/>
    <property type="match status" value="1"/>
</dbReference>
<evidence type="ECO:0000313" key="2">
    <source>
        <dbReference type="EMBL" id="MBO8445219.1"/>
    </source>
</evidence>
<dbReference type="InterPro" id="IPR003010">
    <property type="entry name" value="C-N_Hydrolase"/>
</dbReference>
<dbReference type="PANTHER" id="PTHR47799:SF1">
    <property type="entry name" value="OMEGA-AMIDASE YAFV"/>
    <property type="match status" value="1"/>
</dbReference>
<gene>
    <name evidence="2" type="ORF">IAC23_05955</name>
</gene>
<dbReference type="SUPFAM" id="SSF56317">
    <property type="entry name" value="Carbon-nitrogen hydrolase"/>
    <property type="match status" value="1"/>
</dbReference>
<protein>
    <recommendedName>
        <fullName evidence="1">CN hydrolase domain-containing protein</fullName>
    </recommendedName>
</protein>
<dbReference type="GO" id="GO:0106008">
    <property type="term" value="F:2-oxoglutaramate amidase activity"/>
    <property type="evidence" value="ECO:0007669"/>
    <property type="project" value="TreeGrafter"/>
</dbReference>
<reference evidence="2" key="2">
    <citation type="journal article" date="2021" name="PeerJ">
        <title>Extensive microbial diversity within the chicken gut microbiome revealed by metagenomics and culture.</title>
        <authorList>
            <person name="Gilroy R."/>
            <person name="Ravi A."/>
            <person name="Getino M."/>
            <person name="Pursley I."/>
            <person name="Horton D.L."/>
            <person name="Alikhan N.F."/>
            <person name="Baker D."/>
            <person name="Gharbi K."/>
            <person name="Hall N."/>
            <person name="Watson M."/>
            <person name="Adriaenssens E.M."/>
            <person name="Foster-Nyarko E."/>
            <person name="Jarju S."/>
            <person name="Secka A."/>
            <person name="Antonio M."/>
            <person name="Oren A."/>
            <person name="Chaudhuri R.R."/>
            <person name="La Ragione R."/>
            <person name="Hildebrand F."/>
            <person name="Pallen M.J."/>
        </authorList>
    </citation>
    <scope>NUCLEOTIDE SEQUENCE</scope>
    <source>
        <strain evidence="2">D5-748</strain>
    </source>
</reference>
<dbReference type="Pfam" id="PF00795">
    <property type="entry name" value="CN_hydrolase"/>
    <property type="match status" value="1"/>
</dbReference>
<dbReference type="InterPro" id="IPR052737">
    <property type="entry name" value="Omega-amidase_YafV"/>
</dbReference>
<dbReference type="GO" id="GO:0050152">
    <property type="term" value="F:omega-amidase activity"/>
    <property type="evidence" value="ECO:0007669"/>
    <property type="project" value="TreeGrafter"/>
</dbReference>
<organism evidence="2 3">
    <name type="scientific">Candidatus Cryptobacteroides merdavium</name>
    <dbReference type="NCBI Taxonomy" id="2840769"/>
    <lineage>
        <taxon>Bacteria</taxon>
        <taxon>Pseudomonadati</taxon>
        <taxon>Bacteroidota</taxon>
        <taxon>Bacteroidia</taxon>
        <taxon>Bacteroidales</taxon>
        <taxon>Candidatus Cryptobacteroides</taxon>
    </lineage>
</organism>
<reference evidence="2" key="1">
    <citation type="submission" date="2020-10" db="EMBL/GenBank/DDBJ databases">
        <authorList>
            <person name="Gilroy R."/>
        </authorList>
    </citation>
    <scope>NUCLEOTIDE SEQUENCE</scope>
    <source>
        <strain evidence="2">D5-748</strain>
    </source>
</reference>
<evidence type="ECO:0000313" key="3">
    <source>
        <dbReference type="Proteomes" id="UP000823619"/>
    </source>
</evidence>
<comment type="caution">
    <text evidence="2">The sequence shown here is derived from an EMBL/GenBank/DDBJ whole genome shotgun (WGS) entry which is preliminary data.</text>
</comment>